<accession>A0ABR2U4U3</accession>
<keyword evidence="1" id="KW-0812">Transmembrane</keyword>
<evidence type="ECO:0000256" key="1">
    <source>
        <dbReference type="SAM" id="Phobius"/>
    </source>
</evidence>
<keyword evidence="1" id="KW-1133">Transmembrane helix</keyword>
<evidence type="ECO:0000313" key="3">
    <source>
        <dbReference type="Proteomes" id="UP001396334"/>
    </source>
</evidence>
<reference evidence="2 3" key="1">
    <citation type="journal article" date="2024" name="G3 (Bethesda)">
        <title>Genome assembly of Hibiscus sabdariffa L. provides insights into metabolisms of medicinal natural products.</title>
        <authorList>
            <person name="Kim T."/>
        </authorList>
    </citation>
    <scope>NUCLEOTIDE SEQUENCE [LARGE SCALE GENOMIC DNA]</scope>
    <source>
        <strain evidence="2">TK-2024</strain>
        <tissue evidence="2">Old leaves</tissue>
    </source>
</reference>
<name>A0ABR2U4U3_9ROSI</name>
<dbReference type="EMBL" id="JBBPBN010000002">
    <property type="protein sequence ID" value="KAK9044746.1"/>
    <property type="molecule type" value="Genomic_DNA"/>
</dbReference>
<organism evidence="2 3">
    <name type="scientific">Hibiscus sabdariffa</name>
    <name type="common">roselle</name>
    <dbReference type="NCBI Taxonomy" id="183260"/>
    <lineage>
        <taxon>Eukaryota</taxon>
        <taxon>Viridiplantae</taxon>
        <taxon>Streptophyta</taxon>
        <taxon>Embryophyta</taxon>
        <taxon>Tracheophyta</taxon>
        <taxon>Spermatophyta</taxon>
        <taxon>Magnoliopsida</taxon>
        <taxon>eudicotyledons</taxon>
        <taxon>Gunneridae</taxon>
        <taxon>Pentapetalae</taxon>
        <taxon>rosids</taxon>
        <taxon>malvids</taxon>
        <taxon>Malvales</taxon>
        <taxon>Malvaceae</taxon>
        <taxon>Malvoideae</taxon>
        <taxon>Hibiscus</taxon>
    </lineage>
</organism>
<comment type="caution">
    <text evidence="2">The sequence shown here is derived from an EMBL/GenBank/DDBJ whole genome shotgun (WGS) entry which is preliminary data.</text>
</comment>
<evidence type="ECO:0000313" key="2">
    <source>
        <dbReference type="EMBL" id="KAK9044746.1"/>
    </source>
</evidence>
<dbReference type="Proteomes" id="UP001396334">
    <property type="component" value="Unassembled WGS sequence"/>
</dbReference>
<sequence>MSTLLFPPQRWSLVSATHSRLSLLVPSVCEPWRTLGCQQQVNGLVERVYAHNLCSNQTRQRLHLKKNAPSLFFMLRKMSWQLIGLLEALLLGGSGRTRQRKGIASDVAAGVSIVLAAGVASGVAAGLAAARADGSTCSDAEGVARSELSVFFTWAGWNSYLVTESGDKAGECKDHPITSANF</sequence>
<keyword evidence="3" id="KW-1185">Reference proteome</keyword>
<gene>
    <name evidence="2" type="ORF">V6N11_058638</name>
</gene>
<protein>
    <submittedName>
        <fullName evidence="2">Uncharacterized protein</fullName>
    </submittedName>
</protein>
<proteinExistence type="predicted"/>
<feature type="transmembrane region" description="Helical" evidence="1">
    <location>
        <begin position="107"/>
        <end position="130"/>
    </location>
</feature>
<feature type="transmembrane region" description="Helical" evidence="1">
    <location>
        <begin position="78"/>
        <end position="95"/>
    </location>
</feature>
<keyword evidence="1" id="KW-0472">Membrane</keyword>